<dbReference type="PROSITE" id="PS51898">
    <property type="entry name" value="TYR_RECOMBINASE"/>
    <property type="match status" value="1"/>
</dbReference>
<dbReference type="SUPFAM" id="SSF56349">
    <property type="entry name" value="DNA breaking-rejoining enzymes"/>
    <property type="match status" value="1"/>
</dbReference>
<dbReference type="InterPro" id="IPR002104">
    <property type="entry name" value="Integrase_catalytic"/>
</dbReference>
<sequence>MPSGKVHKSYKRMKEEKFKVLLYLKKSTPDKSGKTPIMGRITVGKSMSQFSCKISCTPDLWNPRESRLNGKSREAVEVNQKIEKLLLGVHSAFDRLVEHKKPFDAEAVKNMYQGSMNTQISLLALLTRHMEELKARIGIDVAPTTLSTYVYTHRSLGKFIKKKFKTGDVAFGQLNEQFIREYQDFVLLEQGYAMDGVRHFLAILKKICKIAFKEGHSERLHFAHYKLPKQKETTPKALSRESFEKIRDLEIPENRRSHKLTRDLFLFACYTGTSYADIVRITVENLYTDEKGSLWLKYRRKKTDFQARVKLLPEAMALLDKYRDESRESLFPIQSPEVVQLNMRGLRIMADIKQPISYHSGRHSFASLIALEEGVPIETISQMLGHSNIKTTQVYARVTPKKLFDDMDKFIESTQDLILIL</sequence>
<dbReference type="EMBL" id="AQHW01000025">
    <property type="protein sequence ID" value="KKB49465.1"/>
    <property type="molecule type" value="Genomic_DNA"/>
</dbReference>
<dbReference type="GO" id="GO:0003677">
    <property type="term" value="F:DNA binding"/>
    <property type="evidence" value="ECO:0007669"/>
    <property type="project" value="UniProtKB-KW"/>
</dbReference>
<dbReference type="Pfam" id="PF13102">
    <property type="entry name" value="Phage_int_SAM_5"/>
    <property type="match status" value="1"/>
</dbReference>
<comment type="caution">
    <text evidence="5">The sequence shown here is derived from an EMBL/GenBank/DDBJ whole genome shotgun (WGS) entry which is preliminary data.</text>
</comment>
<proteinExistence type="inferred from homology"/>
<dbReference type="STRING" id="1203610.HMPREF1536_04529"/>
<dbReference type="Gene3D" id="1.10.150.130">
    <property type="match status" value="1"/>
</dbReference>
<keyword evidence="2" id="KW-0238">DNA-binding</keyword>
<dbReference type="GO" id="GO:0006310">
    <property type="term" value="P:DNA recombination"/>
    <property type="evidence" value="ECO:0007669"/>
    <property type="project" value="UniProtKB-KW"/>
</dbReference>
<dbReference type="Pfam" id="PF00589">
    <property type="entry name" value="Phage_integrase"/>
    <property type="match status" value="1"/>
</dbReference>
<dbReference type="Proteomes" id="UP000033035">
    <property type="component" value="Unassembled WGS sequence"/>
</dbReference>
<name>A0A0F5IW33_9BACT</name>
<evidence type="ECO:0000259" key="4">
    <source>
        <dbReference type="PROSITE" id="PS51898"/>
    </source>
</evidence>
<dbReference type="CDD" id="cd01185">
    <property type="entry name" value="INTN1_C_like"/>
    <property type="match status" value="1"/>
</dbReference>
<dbReference type="PATRIC" id="fig|1203610.3.peg.4617"/>
<evidence type="ECO:0000313" key="6">
    <source>
        <dbReference type="Proteomes" id="UP000033035"/>
    </source>
</evidence>
<reference evidence="5 6" key="1">
    <citation type="submission" date="2013-04" db="EMBL/GenBank/DDBJ databases">
        <title>The Genome Sequence of Parabacteroides gordonii DSM 23371.</title>
        <authorList>
            <consortium name="The Broad Institute Genomics Platform"/>
            <person name="Earl A."/>
            <person name="Ward D."/>
            <person name="Feldgarden M."/>
            <person name="Gevers D."/>
            <person name="Martens E."/>
            <person name="Sakamoto M."/>
            <person name="Benno Y."/>
            <person name="Suzuki N."/>
            <person name="Matsunaga N."/>
            <person name="Koshihara K."/>
            <person name="Seki M."/>
            <person name="Komiya H."/>
            <person name="Walker B."/>
            <person name="Young S."/>
            <person name="Zeng Q."/>
            <person name="Gargeya S."/>
            <person name="Fitzgerald M."/>
            <person name="Haas B."/>
            <person name="Abouelleil A."/>
            <person name="Allen A.W."/>
            <person name="Alvarado L."/>
            <person name="Arachchi H.M."/>
            <person name="Berlin A.M."/>
            <person name="Chapman S.B."/>
            <person name="Gainer-Dewar J."/>
            <person name="Goldberg J."/>
            <person name="Griggs A."/>
            <person name="Gujja S."/>
            <person name="Hansen M."/>
            <person name="Howarth C."/>
            <person name="Imamovic A."/>
            <person name="Ireland A."/>
            <person name="Larimer J."/>
            <person name="McCowan C."/>
            <person name="Murphy C."/>
            <person name="Pearson M."/>
            <person name="Poon T.W."/>
            <person name="Priest M."/>
            <person name="Roberts A."/>
            <person name="Saif S."/>
            <person name="Shea T."/>
            <person name="Sisk P."/>
            <person name="Sykes S."/>
            <person name="Wortman J."/>
            <person name="Nusbaum C."/>
            <person name="Birren B."/>
        </authorList>
    </citation>
    <scope>NUCLEOTIDE SEQUENCE [LARGE SCALE GENOMIC DNA]</scope>
    <source>
        <strain evidence="5 6">MS-1</strain>
    </source>
</reference>
<dbReference type="PANTHER" id="PTHR30349:SF64">
    <property type="entry name" value="PROPHAGE INTEGRASE INTD-RELATED"/>
    <property type="match status" value="1"/>
</dbReference>
<protein>
    <recommendedName>
        <fullName evidence="4">Tyr recombinase domain-containing protein</fullName>
    </recommendedName>
</protein>
<evidence type="ECO:0000256" key="2">
    <source>
        <dbReference type="ARBA" id="ARBA00023125"/>
    </source>
</evidence>
<keyword evidence="3" id="KW-0233">DNA recombination</keyword>
<dbReference type="HOGENOM" id="CLU_033139_2_0_10"/>
<keyword evidence="6" id="KW-1185">Reference proteome</keyword>
<dbReference type="InterPro" id="IPR010998">
    <property type="entry name" value="Integrase_recombinase_N"/>
</dbReference>
<dbReference type="Pfam" id="PF17293">
    <property type="entry name" value="Arm-DNA-bind_5"/>
    <property type="match status" value="1"/>
</dbReference>
<dbReference type="PANTHER" id="PTHR30349">
    <property type="entry name" value="PHAGE INTEGRASE-RELATED"/>
    <property type="match status" value="1"/>
</dbReference>
<dbReference type="GO" id="GO:0015074">
    <property type="term" value="P:DNA integration"/>
    <property type="evidence" value="ECO:0007669"/>
    <property type="project" value="InterPro"/>
</dbReference>
<comment type="similarity">
    <text evidence="1">Belongs to the 'phage' integrase family.</text>
</comment>
<dbReference type="Gene3D" id="1.10.443.10">
    <property type="entry name" value="Intergrase catalytic core"/>
    <property type="match status" value="1"/>
</dbReference>
<evidence type="ECO:0000256" key="1">
    <source>
        <dbReference type="ARBA" id="ARBA00008857"/>
    </source>
</evidence>
<organism evidence="5 6">
    <name type="scientific">Parabacteroides gordonii MS-1 = DSM 23371</name>
    <dbReference type="NCBI Taxonomy" id="1203610"/>
    <lineage>
        <taxon>Bacteria</taxon>
        <taxon>Pseudomonadati</taxon>
        <taxon>Bacteroidota</taxon>
        <taxon>Bacteroidia</taxon>
        <taxon>Bacteroidales</taxon>
        <taxon>Tannerellaceae</taxon>
        <taxon>Parabacteroides</taxon>
    </lineage>
</organism>
<dbReference type="InterPro" id="IPR035386">
    <property type="entry name" value="Arm-DNA-bind_5"/>
</dbReference>
<accession>A0A0F5IW33</accession>
<feature type="domain" description="Tyr recombinase" evidence="4">
    <location>
        <begin position="233"/>
        <end position="408"/>
    </location>
</feature>
<dbReference type="InterPro" id="IPR013762">
    <property type="entry name" value="Integrase-like_cat_sf"/>
</dbReference>
<evidence type="ECO:0000256" key="3">
    <source>
        <dbReference type="ARBA" id="ARBA00023172"/>
    </source>
</evidence>
<dbReference type="AlphaFoldDB" id="A0A0F5IW33"/>
<dbReference type="InterPro" id="IPR025269">
    <property type="entry name" value="SAM-like_dom"/>
</dbReference>
<gene>
    <name evidence="5" type="ORF">HMPREF1536_04529</name>
</gene>
<evidence type="ECO:0000313" key="5">
    <source>
        <dbReference type="EMBL" id="KKB49465.1"/>
    </source>
</evidence>
<dbReference type="InterPro" id="IPR011010">
    <property type="entry name" value="DNA_brk_join_enz"/>
</dbReference>
<dbReference type="InterPro" id="IPR050090">
    <property type="entry name" value="Tyrosine_recombinase_XerCD"/>
</dbReference>